<accession>A0AAD2G845</accession>
<evidence type="ECO:0000256" key="1">
    <source>
        <dbReference type="ARBA" id="ARBA00022737"/>
    </source>
</evidence>
<gene>
    <name evidence="2" type="ORF">CYCCA115_LOCUS21673</name>
</gene>
<reference evidence="2" key="1">
    <citation type="submission" date="2023-08" db="EMBL/GenBank/DDBJ databases">
        <authorList>
            <person name="Audoor S."/>
            <person name="Bilcke G."/>
        </authorList>
    </citation>
    <scope>NUCLEOTIDE SEQUENCE</scope>
</reference>
<proteinExistence type="predicted"/>
<organism evidence="2 3">
    <name type="scientific">Cylindrotheca closterium</name>
    <dbReference type="NCBI Taxonomy" id="2856"/>
    <lineage>
        <taxon>Eukaryota</taxon>
        <taxon>Sar</taxon>
        <taxon>Stramenopiles</taxon>
        <taxon>Ochrophyta</taxon>
        <taxon>Bacillariophyta</taxon>
        <taxon>Bacillariophyceae</taxon>
        <taxon>Bacillariophycidae</taxon>
        <taxon>Bacillariales</taxon>
        <taxon>Bacillariaceae</taxon>
        <taxon>Cylindrotheca</taxon>
    </lineage>
</organism>
<dbReference type="SUPFAM" id="SSF82185">
    <property type="entry name" value="Histone H3 K4-specific methyltransferase SET7/9 N-terminal domain"/>
    <property type="match status" value="1"/>
</dbReference>
<keyword evidence="3" id="KW-1185">Reference proteome</keyword>
<dbReference type="EMBL" id="CAKOGP040002254">
    <property type="protein sequence ID" value="CAJ1966090.1"/>
    <property type="molecule type" value="Genomic_DNA"/>
</dbReference>
<dbReference type="AlphaFoldDB" id="A0AAD2G845"/>
<name>A0AAD2G845_9STRA</name>
<dbReference type="PANTHER" id="PTHR23084:SF263">
    <property type="entry name" value="MORN REPEAT-CONTAINING PROTEIN 1"/>
    <property type="match status" value="1"/>
</dbReference>
<dbReference type="InterPro" id="IPR003409">
    <property type="entry name" value="MORN"/>
</dbReference>
<sequence length="138" mass="15395">MMDGKPHGTGYMIYDHGRILCGNWLHGVFQGQGCALYENGDTAFGSFLKNKINGFTAYMTKFTKYVGQYHKNRRHGKGVFIDYHRGTYSGDFIEGRFEGLGMHAGMNGKITAGHFKNWIPANATIGSEAEHKESSSMM</sequence>
<dbReference type="Pfam" id="PF02493">
    <property type="entry name" value="MORN"/>
    <property type="match status" value="4"/>
</dbReference>
<comment type="caution">
    <text evidence="2">The sequence shown here is derived from an EMBL/GenBank/DDBJ whole genome shotgun (WGS) entry which is preliminary data.</text>
</comment>
<evidence type="ECO:0000313" key="3">
    <source>
        <dbReference type="Proteomes" id="UP001295423"/>
    </source>
</evidence>
<dbReference type="Gene3D" id="2.20.110.10">
    <property type="entry name" value="Histone H3 K4-specific methyltransferase SET7/9 N-terminal domain"/>
    <property type="match status" value="2"/>
</dbReference>
<protein>
    <submittedName>
        <fullName evidence="2">Uncharacterized protein</fullName>
    </submittedName>
</protein>
<keyword evidence="1" id="KW-0677">Repeat</keyword>
<evidence type="ECO:0000313" key="2">
    <source>
        <dbReference type="EMBL" id="CAJ1966090.1"/>
    </source>
</evidence>
<dbReference type="PANTHER" id="PTHR23084">
    <property type="entry name" value="PHOSPHATIDYLINOSITOL-4-PHOSPHATE 5-KINASE RELATED"/>
    <property type="match status" value="1"/>
</dbReference>
<dbReference type="Proteomes" id="UP001295423">
    <property type="component" value="Unassembled WGS sequence"/>
</dbReference>